<sequence length="380" mass="41970">MATTKLRTVQENSSGILPDLAIEDLIRQGAVRSDEDNLVGQTQPASLDLQLGTKAYRVRASFLPGRDKTVRERIDELSMHTIDLTQGAVLEVGCVYIVPLQESLALPADISGLANPKSSTGRLNVFTRLIADNTEQFDQVPEGYHGPLYAEIAPNAFSVLVRPGVRLNQLRLRRGTPDMNDQDLKNLHDEVGIVGAGGGNPGTAEIRKGLVFTVDLKGRGDTTLIGYRAKRHTSVIDLSRIGVCDPAEFWDPLYVSARNQLILDPNEFYILASRESVRIPPDYAAEMVPYDTQIGEFRVHYAGFFDPGFGWREDRSGGTRAVLEVRSHEVPFVLEDGQAVGRLVYEKLASRPEKLYGADIGSSYHAQALTLSKHFRPWQG</sequence>
<keyword evidence="3" id="KW-0378">Hydrolase</keyword>
<dbReference type="EMBL" id="JBHSCW010000003">
    <property type="protein sequence ID" value="MFC4351087.1"/>
    <property type="molecule type" value="Genomic_DNA"/>
</dbReference>
<dbReference type="Gene3D" id="2.70.40.10">
    <property type="match status" value="2"/>
</dbReference>
<keyword evidence="4" id="KW-1185">Reference proteome</keyword>
<dbReference type="GO" id="GO:0008829">
    <property type="term" value="F:dCTP deaminase activity"/>
    <property type="evidence" value="ECO:0007669"/>
    <property type="project" value="UniProtKB-EC"/>
</dbReference>
<evidence type="ECO:0000313" key="3">
    <source>
        <dbReference type="EMBL" id="MFC4351087.1"/>
    </source>
</evidence>
<accession>A0ABV8UJZ4</accession>
<reference evidence="4" key="1">
    <citation type="journal article" date="2019" name="Int. J. Syst. Evol. Microbiol.">
        <title>The Global Catalogue of Microorganisms (GCM) 10K type strain sequencing project: providing services to taxonomists for standard genome sequencing and annotation.</title>
        <authorList>
            <consortium name="The Broad Institute Genomics Platform"/>
            <consortium name="The Broad Institute Genome Sequencing Center for Infectious Disease"/>
            <person name="Wu L."/>
            <person name="Ma J."/>
        </authorList>
    </citation>
    <scope>NUCLEOTIDE SEQUENCE [LARGE SCALE GENOMIC DNA]</scope>
    <source>
        <strain evidence="4">CECT 8472</strain>
    </source>
</reference>
<organism evidence="3 4">
    <name type="scientific">Fodinicurvata halophila</name>
    <dbReference type="NCBI Taxonomy" id="1419723"/>
    <lineage>
        <taxon>Bacteria</taxon>
        <taxon>Pseudomonadati</taxon>
        <taxon>Pseudomonadota</taxon>
        <taxon>Alphaproteobacteria</taxon>
        <taxon>Rhodospirillales</taxon>
        <taxon>Rhodovibrionaceae</taxon>
        <taxon>Fodinicurvata</taxon>
    </lineage>
</organism>
<evidence type="ECO:0000259" key="2">
    <source>
        <dbReference type="Pfam" id="PF22569"/>
    </source>
</evidence>
<dbReference type="EC" id="3.5.4.13" evidence="3"/>
<dbReference type="InterPro" id="IPR036157">
    <property type="entry name" value="dUTPase-like_sf"/>
</dbReference>
<dbReference type="InterPro" id="IPR010550">
    <property type="entry name" value="DCD_N"/>
</dbReference>
<protein>
    <submittedName>
        <fullName evidence="3">2'-deoxycytidine 5'-triphosphate deaminase</fullName>
        <ecNumber evidence="3">3.5.4.13</ecNumber>
    </submittedName>
</protein>
<dbReference type="PANTHER" id="PTHR42680">
    <property type="entry name" value="DCTP DEAMINASE"/>
    <property type="match status" value="1"/>
</dbReference>
<comment type="caution">
    <text evidence="3">The sequence shown here is derived from an EMBL/GenBank/DDBJ whole genome shotgun (WGS) entry which is preliminary data.</text>
</comment>
<feature type="domain" description="2'-deoxycytidine 5'-triphosphate deaminase N-terminal" evidence="1">
    <location>
        <begin position="14"/>
        <end position="175"/>
    </location>
</feature>
<proteinExistence type="predicted"/>
<dbReference type="Pfam" id="PF06559">
    <property type="entry name" value="DCD_N"/>
    <property type="match status" value="1"/>
</dbReference>
<dbReference type="InterPro" id="IPR053811">
    <property type="entry name" value="DCD_C"/>
</dbReference>
<dbReference type="PANTHER" id="PTHR42680:SF3">
    <property type="entry name" value="DCTP DEAMINASE"/>
    <property type="match status" value="1"/>
</dbReference>
<dbReference type="Proteomes" id="UP001595799">
    <property type="component" value="Unassembled WGS sequence"/>
</dbReference>
<gene>
    <name evidence="3" type="ORF">ACFOW6_05970</name>
</gene>
<evidence type="ECO:0000313" key="4">
    <source>
        <dbReference type="Proteomes" id="UP001595799"/>
    </source>
</evidence>
<evidence type="ECO:0000259" key="1">
    <source>
        <dbReference type="Pfam" id="PF06559"/>
    </source>
</evidence>
<dbReference type="NCBIfam" id="NF005734">
    <property type="entry name" value="PRK07559.1"/>
    <property type="match status" value="1"/>
</dbReference>
<dbReference type="SUPFAM" id="SSF51283">
    <property type="entry name" value="dUTPase-like"/>
    <property type="match status" value="2"/>
</dbReference>
<feature type="domain" description="2'-deoxycytidine 5'-triphosphate deaminase C-terminal" evidence="2">
    <location>
        <begin position="181"/>
        <end position="375"/>
    </location>
</feature>
<name>A0ABV8UJZ4_9PROT</name>
<dbReference type="Pfam" id="PF22569">
    <property type="entry name" value="DCD_C"/>
    <property type="match status" value="1"/>
</dbReference>
<dbReference type="RefSeq" id="WP_382421427.1">
    <property type="nucleotide sequence ID" value="NZ_JBHSCW010000003.1"/>
</dbReference>